<keyword evidence="2" id="KW-1185">Reference proteome</keyword>
<comment type="caution">
    <text evidence="1">The sequence shown here is derived from an EMBL/GenBank/DDBJ whole genome shotgun (WGS) entry which is preliminary data.</text>
</comment>
<evidence type="ECO:0000313" key="1">
    <source>
        <dbReference type="EMBL" id="RAI55173.1"/>
    </source>
</evidence>
<gene>
    <name evidence="1" type="ORF">DOO78_24820</name>
</gene>
<sequence length="104" mass="11638">MDRVVILDHGRVVADGNMSKLRQLAMLPVRLRLTLAEDAAFDWMDVEARRIGPGLFELSCLQGEKMGLLRRAAEDPQVADVEVLQPTLDELYGHFLHGRAGRAE</sequence>
<evidence type="ECO:0000313" key="2">
    <source>
        <dbReference type="Proteomes" id="UP000249065"/>
    </source>
</evidence>
<accession>A0A327LYS5</accession>
<proteinExistence type="predicted"/>
<dbReference type="AlphaFoldDB" id="A0A327LYS5"/>
<dbReference type="EMBL" id="QLIX01000037">
    <property type="protein sequence ID" value="RAI55173.1"/>
    <property type="molecule type" value="Genomic_DNA"/>
</dbReference>
<protein>
    <recommendedName>
        <fullName evidence="3">ABC transporter ATP-binding protein</fullName>
    </recommendedName>
</protein>
<organism evidence="1 2">
    <name type="scientific">Roseicella frigidaeris</name>
    <dbReference type="NCBI Taxonomy" id="2230885"/>
    <lineage>
        <taxon>Bacteria</taxon>
        <taxon>Pseudomonadati</taxon>
        <taxon>Pseudomonadota</taxon>
        <taxon>Alphaproteobacteria</taxon>
        <taxon>Acetobacterales</taxon>
        <taxon>Roseomonadaceae</taxon>
        <taxon>Roseicella</taxon>
    </lineage>
</organism>
<name>A0A327LYS5_9PROT</name>
<dbReference type="Proteomes" id="UP000249065">
    <property type="component" value="Unassembled WGS sequence"/>
</dbReference>
<dbReference type="OrthoDB" id="9778547at2"/>
<evidence type="ECO:0008006" key="3">
    <source>
        <dbReference type="Google" id="ProtNLM"/>
    </source>
</evidence>
<reference evidence="2" key="1">
    <citation type="submission" date="2018-06" db="EMBL/GenBank/DDBJ databases">
        <authorList>
            <person name="Khan S.A."/>
        </authorList>
    </citation>
    <scope>NUCLEOTIDE SEQUENCE [LARGE SCALE GENOMIC DNA]</scope>
    <source>
        <strain evidence="2">DB-1506</strain>
    </source>
</reference>
<dbReference type="RefSeq" id="WP_111472585.1">
    <property type="nucleotide sequence ID" value="NZ_QLIX01000037.1"/>
</dbReference>